<accession>A0AAW0XU54</accession>
<evidence type="ECO:0000259" key="3">
    <source>
        <dbReference type="Pfam" id="PF10193"/>
    </source>
</evidence>
<proteinExistence type="inferred from homology"/>
<feature type="region of interest" description="Disordered" evidence="2">
    <location>
        <begin position="511"/>
        <end position="536"/>
    </location>
</feature>
<sequence>MDQSQDGEIKTREDEVKFEDLKEILSRQKTLMKNLEDELEKPNANPSSIVTFLLSIIDLLPGQLTPQQYAGLDQPNQHAQLFYKYLCAINVGMLIKNFVNNGVLRKNSDCKILFHEILQACYLEESVSALLITINEADLDKSKVAANLLERVILSDSFLFCLLRHASLFMRKEKDIVVWEETVRLLITLPEKVANKLHSNIPETLIPKIYCKVIAYQVLQAVCFIAKGLSKDVPGNVEPIGKLFGHMCYVSDAQALLTPFVYWVKKCSSKNPVVVRVTHKIFQHIPPMAKERFIATLLSMEIDYKMLYIMVGDSGIVCPKTNYLLTQKFLITRQLSSMSVPVIIEYLAASESSHQVLRTTFQTLFSTWCDKSIMAHTSFEYHKDITRGLLACLAHFTETDVHYCRDEIMEKMLHGIASHLDSANHQMNLVGMVVGEELTKVFYADAPKLRFEYDDNKLVLDLKLVGCCKKNYKTCKNLVSLIEVDVTEDSDENSFWFEDLRMELQNLSTSKRSFSRSKENEDTSEMESKDKENNFPTGEIIKSVGEQYPGSFDNVEGLDSDDEFQPYDMSDDTPKTKVKSPSYPQEVLEYLIEGEADMVEAALKVSEKIVRQESARVDSELIVEMTKVVLCLEDNYNTEGFEESRLKTLLALTISHPSKCALYLGGEFYKRNYSVRKRMDILHTLSRAAVELSGADQCILSTRNDTVPSTNKNLHETLKKNVMKNVAGFFFFPLIHGITESQPYLDLLDTDRALLCNLLRTLGLIVEITGQCEITLKMAECLLELTWFLRTHSDSQVRAACLEALSAGLACVPDAVLLSLVPGDLLELRQWLAITLKEDKDKKCQLLATKLALKLDKCFS</sequence>
<comment type="caution">
    <text evidence="4">The sequence shown here is derived from an EMBL/GenBank/DDBJ whole genome shotgun (WGS) entry which is preliminary data.</text>
</comment>
<dbReference type="InterPro" id="IPR038528">
    <property type="entry name" value="TEL2_C_sf"/>
</dbReference>
<dbReference type="Pfam" id="PF10193">
    <property type="entry name" value="Telomere_reg-2"/>
    <property type="match status" value="1"/>
</dbReference>
<feature type="compositionally biased region" description="Acidic residues" evidence="2">
    <location>
        <begin position="556"/>
        <end position="571"/>
    </location>
</feature>
<evidence type="ECO:0000313" key="5">
    <source>
        <dbReference type="Proteomes" id="UP001445076"/>
    </source>
</evidence>
<feature type="domain" description="Telomere length regulation protein conserved" evidence="3">
    <location>
        <begin position="581"/>
        <end position="689"/>
    </location>
</feature>
<dbReference type="PANTHER" id="PTHR15830">
    <property type="entry name" value="TELOMERE LENGTH REGULATION PROTEIN TEL2 FAMILY MEMBER"/>
    <property type="match status" value="1"/>
</dbReference>
<dbReference type="AlphaFoldDB" id="A0AAW0XU54"/>
<dbReference type="GO" id="GO:0051879">
    <property type="term" value="F:Hsp90 protein binding"/>
    <property type="evidence" value="ECO:0007669"/>
    <property type="project" value="TreeGrafter"/>
</dbReference>
<evidence type="ECO:0000313" key="4">
    <source>
        <dbReference type="EMBL" id="KAK8747352.1"/>
    </source>
</evidence>
<dbReference type="EMBL" id="JARKIK010000015">
    <property type="protein sequence ID" value="KAK8747352.1"/>
    <property type="molecule type" value="Genomic_DNA"/>
</dbReference>
<protein>
    <recommendedName>
        <fullName evidence="3">Telomere length regulation protein conserved domain-containing protein</fullName>
    </recommendedName>
</protein>
<dbReference type="Gene3D" id="1.25.40.720">
    <property type="entry name" value="Telomere length regulation protein 2, C-terminal domain"/>
    <property type="match status" value="1"/>
</dbReference>
<gene>
    <name evidence="4" type="ORF">OTU49_016770</name>
</gene>
<evidence type="ECO:0000256" key="1">
    <source>
        <dbReference type="ARBA" id="ARBA00006133"/>
    </source>
</evidence>
<dbReference type="InterPro" id="IPR019337">
    <property type="entry name" value="Telomere_length_regulation_dom"/>
</dbReference>
<comment type="similarity">
    <text evidence="1">Belongs to the TEL2 family.</text>
</comment>
<feature type="region of interest" description="Disordered" evidence="2">
    <location>
        <begin position="555"/>
        <end position="580"/>
    </location>
</feature>
<dbReference type="Proteomes" id="UP001445076">
    <property type="component" value="Unassembled WGS sequence"/>
</dbReference>
<dbReference type="GO" id="GO:0042162">
    <property type="term" value="F:telomeric DNA binding"/>
    <property type="evidence" value="ECO:0007669"/>
    <property type="project" value="TreeGrafter"/>
</dbReference>
<evidence type="ECO:0000256" key="2">
    <source>
        <dbReference type="SAM" id="MobiDB-lite"/>
    </source>
</evidence>
<keyword evidence="5" id="KW-1185">Reference proteome</keyword>
<name>A0AAW0XU54_CHEQU</name>
<reference evidence="4 5" key="1">
    <citation type="journal article" date="2024" name="BMC Genomics">
        <title>Genome assembly of redclaw crayfish (Cherax quadricarinatus) provides insights into its immune adaptation and hypoxia tolerance.</title>
        <authorList>
            <person name="Liu Z."/>
            <person name="Zheng J."/>
            <person name="Li H."/>
            <person name="Fang K."/>
            <person name="Wang S."/>
            <person name="He J."/>
            <person name="Zhou D."/>
            <person name="Weng S."/>
            <person name="Chi M."/>
            <person name="Gu Z."/>
            <person name="He J."/>
            <person name="Li F."/>
            <person name="Wang M."/>
        </authorList>
    </citation>
    <scope>NUCLEOTIDE SEQUENCE [LARGE SCALE GENOMIC DNA]</scope>
    <source>
        <strain evidence="4">ZL_2023a</strain>
    </source>
</reference>
<dbReference type="GO" id="GO:0051083">
    <property type="term" value="P:'de novo' cotranslational protein folding"/>
    <property type="evidence" value="ECO:0007669"/>
    <property type="project" value="TreeGrafter"/>
</dbReference>
<dbReference type="InterPro" id="IPR051970">
    <property type="entry name" value="TEL2_Regulation"/>
</dbReference>
<dbReference type="PANTHER" id="PTHR15830:SF10">
    <property type="entry name" value="TELOMERE LENGTH REGULATION PROTEIN TEL2 HOMOLOG"/>
    <property type="match status" value="1"/>
</dbReference>
<organism evidence="4 5">
    <name type="scientific">Cherax quadricarinatus</name>
    <name type="common">Australian red claw crayfish</name>
    <dbReference type="NCBI Taxonomy" id="27406"/>
    <lineage>
        <taxon>Eukaryota</taxon>
        <taxon>Metazoa</taxon>
        <taxon>Ecdysozoa</taxon>
        <taxon>Arthropoda</taxon>
        <taxon>Crustacea</taxon>
        <taxon>Multicrustacea</taxon>
        <taxon>Malacostraca</taxon>
        <taxon>Eumalacostraca</taxon>
        <taxon>Eucarida</taxon>
        <taxon>Decapoda</taxon>
        <taxon>Pleocyemata</taxon>
        <taxon>Astacidea</taxon>
        <taxon>Parastacoidea</taxon>
        <taxon>Parastacidae</taxon>
        <taxon>Cherax</taxon>
    </lineage>
</organism>
<dbReference type="GO" id="GO:0005829">
    <property type="term" value="C:cytosol"/>
    <property type="evidence" value="ECO:0007669"/>
    <property type="project" value="TreeGrafter"/>
</dbReference>
<feature type="compositionally biased region" description="Basic and acidic residues" evidence="2">
    <location>
        <begin position="516"/>
        <end position="533"/>
    </location>
</feature>